<dbReference type="SUPFAM" id="SSF143011">
    <property type="entry name" value="RelE-like"/>
    <property type="match status" value="1"/>
</dbReference>
<dbReference type="NCBIfam" id="TIGR02385">
    <property type="entry name" value="RelE_StbE"/>
    <property type="match status" value="1"/>
</dbReference>
<dbReference type="InterPro" id="IPR052747">
    <property type="entry name" value="TA_system_RelE_toxin"/>
</dbReference>
<evidence type="ECO:0000313" key="2">
    <source>
        <dbReference type="EMBL" id="KYC43807.1"/>
    </source>
</evidence>
<dbReference type="EMBL" id="ANNX02000012">
    <property type="protein sequence ID" value="KYC43807.1"/>
    <property type="molecule type" value="Genomic_DNA"/>
</dbReference>
<dbReference type="OrthoDB" id="9805098at2"/>
<sequence>MTYQIKIKSKVAKQLKKLPNDMRDRINEKILELAENPRPSGVIKLEGSNDTYRIRVGSYRVLYDIFDDVLIISVVRVGHRREVYKDE</sequence>
<evidence type="ECO:0000313" key="3">
    <source>
        <dbReference type="Proteomes" id="UP000076925"/>
    </source>
</evidence>
<dbReference type="InterPro" id="IPR007712">
    <property type="entry name" value="RelE/ParE_toxin"/>
</dbReference>
<evidence type="ECO:0000256" key="1">
    <source>
        <dbReference type="ARBA" id="ARBA00022649"/>
    </source>
</evidence>
<accession>A0A139XGI5</accession>
<dbReference type="Pfam" id="PF05016">
    <property type="entry name" value="ParE_toxin"/>
    <property type="match status" value="1"/>
</dbReference>
<dbReference type="Gene3D" id="3.30.2310.20">
    <property type="entry name" value="RelE-like"/>
    <property type="match status" value="1"/>
</dbReference>
<dbReference type="RefSeq" id="WP_017749264.1">
    <property type="nucleotide sequence ID" value="NZ_KQ976354.1"/>
</dbReference>
<protein>
    <submittedName>
        <fullName evidence="2">Addiction module toxin RelE</fullName>
    </submittedName>
</protein>
<dbReference type="InterPro" id="IPR035093">
    <property type="entry name" value="RelE/ParE_toxin_dom_sf"/>
</dbReference>
<dbReference type="Proteomes" id="UP000076925">
    <property type="component" value="Unassembled WGS sequence"/>
</dbReference>
<dbReference type="AlphaFoldDB" id="A0A139XGI5"/>
<dbReference type="PANTHER" id="PTHR38813:SF1">
    <property type="entry name" value="TOXIN RELE1-RELATED"/>
    <property type="match status" value="1"/>
</dbReference>
<organism evidence="2 3">
    <name type="scientific">Scytonema hofmannii PCC 7110</name>
    <dbReference type="NCBI Taxonomy" id="128403"/>
    <lineage>
        <taxon>Bacteria</taxon>
        <taxon>Bacillati</taxon>
        <taxon>Cyanobacteriota</taxon>
        <taxon>Cyanophyceae</taxon>
        <taxon>Nostocales</taxon>
        <taxon>Scytonemataceae</taxon>
        <taxon>Scytonema</taxon>
    </lineage>
</organism>
<dbReference type="PANTHER" id="PTHR38813">
    <property type="match status" value="1"/>
</dbReference>
<gene>
    <name evidence="2" type="ORF">WA1_01205</name>
</gene>
<dbReference type="STRING" id="128403.WA1_01205"/>
<name>A0A139XGI5_9CYAN</name>
<comment type="caution">
    <text evidence="2">The sequence shown here is derived from an EMBL/GenBank/DDBJ whole genome shotgun (WGS) entry which is preliminary data.</text>
</comment>
<reference evidence="2 3" key="1">
    <citation type="journal article" date="2013" name="Genome Biol. Evol.">
        <title>Genomes of Stigonematalean cyanobacteria (subsection V) and the evolution of oxygenic photosynthesis from prokaryotes to plastids.</title>
        <authorList>
            <person name="Dagan T."/>
            <person name="Roettger M."/>
            <person name="Stucken K."/>
            <person name="Landan G."/>
            <person name="Koch R."/>
            <person name="Major P."/>
            <person name="Gould S.B."/>
            <person name="Goremykin V.V."/>
            <person name="Rippka R."/>
            <person name="Tandeau de Marsac N."/>
            <person name="Gugger M."/>
            <person name="Lockhart P.J."/>
            <person name="Allen J.F."/>
            <person name="Brune I."/>
            <person name="Maus I."/>
            <person name="Puhler A."/>
            <person name="Martin W.F."/>
        </authorList>
    </citation>
    <scope>NUCLEOTIDE SEQUENCE [LARGE SCALE GENOMIC DNA]</scope>
    <source>
        <strain evidence="2 3">PCC 7110</strain>
    </source>
</reference>
<proteinExistence type="predicted"/>
<keyword evidence="1" id="KW-1277">Toxin-antitoxin system</keyword>
<keyword evidence="3" id="KW-1185">Reference proteome</keyword>